<dbReference type="Pfam" id="PF22215">
    <property type="entry name" value="MLKL_N"/>
    <property type="match status" value="1"/>
</dbReference>
<proteinExistence type="predicted"/>
<keyword evidence="1" id="KW-0547">Nucleotide-binding</keyword>
<dbReference type="InterPro" id="IPR011009">
    <property type="entry name" value="Kinase-like_dom_sf"/>
</dbReference>
<evidence type="ECO:0000256" key="2">
    <source>
        <dbReference type="ARBA" id="ARBA00022840"/>
    </source>
</evidence>
<dbReference type="PROSITE" id="PS50011">
    <property type="entry name" value="PROTEIN_KINASE_DOM"/>
    <property type="match status" value="1"/>
</dbReference>
<dbReference type="InterPro" id="IPR051681">
    <property type="entry name" value="Ser/Thr_Kinases-Pseudokinases"/>
</dbReference>
<dbReference type="AlphaFoldDB" id="A0A8C4Y8B0"/>
<dbReference type="PANTHER" id="PTHR44329:SF298">
    <property type="entry name" value="MIXED LINEAGE KINASE DOMAIN-LIKE PROTEIN"/>
    <property type="match status" value="1"/>
</dbReference>
<dbReference type="GO" id="GO:0007166">
    <property type="term" value="P:cell surface receptor signaling pathway"/>
    <property type="evidence" value="ECO:0007669"/>
    <property type="project" value="InterPro"/>
</dbReference>
<sequence length="447" mass="51662">MEVVEKVLSVAHIIYAQCEQVKCCKHQCRRLVYRVHILLRPVEVLRAQPPKQISSQVEETLQQLLETLEKAQELVKKYSQTNWLQKFLKAGDVVEGFGRVNERLGDAAQGLSLLLQAEHKQSFLETFQRDTCSREDSQDTKDDKALWEELLTMQDAVMKKDNAVPREEITEIRMEDLTKTSWTFLMESKSHTLYKGEFYKYPVAIKVFKNPTLGSMREIFRKEIETMKKFESPNILRMYGICIDERGKGPCFSIVMEYCEKGTLRDVLTRKPQLPWETRIRMALDAARGLYRYVMGPVLSGFELSKTESSIKRSCRKKLMDVPASAYISPLGLASLSHKYDVPSEIYRYISMGIQCLLMSQFVCVVLGCSSQEIYQKVYEQRYQAPVGEDCPSHLRDVINQCRAFEPSQRPSAEGRMESHLPELPLSQVHQSLQKSWRSQKVMEPIT</sequence>
<dbReference type="InterPro" id="IPR036537">
    <property type="entry name" value="Adaptor_Cbl_N_dom_sf"/>
</dbReference>
<dbReference type="InterPro" id="IPR054000">
    <property type="entry name" value="MLKL_N"/>
</dbReference>
<dbReference type="Ensembl" id="ENSGEVT00005022726.1">
    <property type="protein sequence ID" value="ENSGEVP00005021632.1"/>
    <property type="gene ID" value="ENSGEVG00005015346.1"/>
</dbReference>
<dbReference type="Proteomes" id="UP000694390">
    <property type="component" value="Chromosome 12"/>
</dbReference>
<dbReference type="Gene3D" id="3.30.200.20">
    <property type="entry name" value="Phosphorylase Kinase, domain 1"/>
    <property type="match status" value="1"/>
</dbReference>
<dbReference type="OrthoDB" id="4062651at2759"/>
<dbReference type="GO" id="GO:0004672">
    <property type="term" value="F:protein kinase activity"/>
    <property type="evidence" value="ECO:0007669"/>
    <property type="project" value="InterPro"/>
</dbReference>
<dbReference type="GO" id="GO:0097527">
    <property type="term" value="P:necroptotic signaling pathway"/>
    <property type="evidence" value="ECO:0007669"/>
    <property type="project" value="TreeGrafter"/>
</dbReference>
<dbReference type="Pfam" id="PF07714">
    <property type="entry name" value="PK_Tyr_Ser-Thr"/>
    <property type="match status" value="1"/>
</dbReference>
<feature type="coiled-coil region" evidence="3">
    <location>
        <begin position="54"/>
        <end position="81"/>
    </location>
</feature>
<dbReference type="InterPro" id="IPR000719">
    <property type="entry name" value="Prot_kinase_dom"/>
</dbReference>
<organism evidence="5 6">
    <name type="scientific">Gopherus evgoodei</name>
    <name type="common">Goodes thornscrub tortoise</name>
    <dbReference type="NCBI Taxonomy" id="1825980"/>
    <lineage>
        <taxon>Eukaryota</taxon>
        <taxon>Metazoa</taxon>
        <taxon>Chordata</taxon>
        <taxon>Craniata</taxon>
        <taxon>Vertebrata</taxon>
        <taxon>Euteleostomi</taxon>
        <taxon>Archelosauria</taxon>
        <taxon>Testudinata</taxon>
        <taxon>Testudines</taxon>
        <taxon>Cryptodira</taxon>
        <taxon>Durocryptodira</taxon>
        <taxon>Testudinoidea</taxon>
        <taxon>Testudinidae</taxon>
        <taxon>Gopherus</taxon>
    </lineage>
</organism>
<dbReference type="SUPFAM" id="SSF56112">
    <property type="entry name" value="Protein kinase-like (PK-like)"/>
    <property type="match status" value="1"/>
</dbReference>
<dbReference type="CDD" id="cd21037">
    <property type="entry name" value="MLKL_NTD"/>
    <property type="match status" value="1"/>
</dbReference>
<dbReference type="InterPro" id="IPR059179">
    <property type="entry name" value="MLKL-like_MCAfunc"/>
</dbReference>
<dbReference type="InterPro" id="IPR001245">
    <property type="entry name" value="Ser-Thr/Tyr_kinase_cat_dom"/>
</dbReference>
<reference evidence="5" key="3">
    <citation type="submission" date="2025-09" db="UniProtKB">
        <authorList>
            <consortium name="Ensembl"/>
        </authorList>
    </citation>
    <scope>IDENTIFICATION</scope>
</reference>
<protein>
    <submittedName>
        <fullName evidence="5">Mixed lineage kinase domain like pseudokinase</fullName>
    </submittedName>
</protein>
<reference evidence="5" key="1">
    <citation type="submission" date="2019-06" db="EMBL/GenBank/DDBJ databases">
        <title>G10K-VGP Goodes thornscrub tortoise genome, primary haplotype.</title>
        <authorList>
            <person name="Murphy B."/>
            <person name="Edwards T."/>
            <person name="Rhie A."/>
            <person name="Koren S."/>
            <person name="Phillippy A."/>
            <person name="Fedrigo O."/>
            <person name="Haase B."/>
            <person name="Mountcastle J."/>
            <person name="Lewin H."/>
            <person name="Damas J."/>
            <person name="Howe K."/>
            <person name="Formenti G."/>
            <person name="Myers G."/>
            <person name="Durbin R."/>
            <person name="Jarvis E.D."/>
        </authorList>
    </citation>
    <scope>NUCLEOTIDE SEQUENCE [LARGE SCALE GENOMIC DNA]</scope>
</reference>
<evidence type="ECO:0000259" key="4">
    <source>
        <dbReference type="PROSITE" id="PS50011"/>
    </source>
</evidence>
<gene>
    <name evidence="5" type="primary">MLKL</name>
</gene>
<keyword evidence="2" id="KW-0067">ATP-binding</keyword>
<dbReference type="GO" id="GO:0005524">
    <property type="term" value="F:ATP binding"/>
    <property type="evidence" value="ECO:0007669"/>
    <property type="project" value="UniProtKB-KW"/>
</dbReference>
<evidence type="ECO:0000313" key="6">
    <source>
        <dbReference type="Proteomes" id="UP000694390"/>
    </source>
</evidence>
<keyword evidence="6" id="KW-1185">Reference proteome</keyword>
<reference evidence="5" key="2">
    <citation type="submission" date="2025-08" db="UniProtKB">
        <authorList>
            <consortium name="Ensembl"/>
        </authorList>
    </citation>
    <scope>IDENTIFICATION</scope>
</reference>
<evidence type="ECO:0000313" key="5">
    <source>
        <dbReference type="Ensembl" id="ENSGEVP00005021632.1"/>
    </source>
</evidence>
<keyword evidence="3" id="KW-0175">Coiled coil</keyword>
<dbReference type="FunFam" id="3.30.200.20:FF:000437">
    <property type="entry name" value="Mixed lineage kinase domain-like pseudokinase"/>
    <property type="match status" value="1"/>
</dbReference>
<accession>A0A8C4Y8B0</accession>
<evidence type="ECO:0000256" key="1">
    <source>
        <dbReference type="ARBA" id="ARBA00022741"/>
    </source>
</evidence>
<evidence type="ECO:0000256" key="3">
    <source>
        <dbReference type="SAM" id="Coils"/>
    </source>
</evidence>
<feature type="domain" description="Protein kinase" evidence="4">
    <location>
        <begin position="171"/>
        <end position="424"/>
    </location>
</feature>
<dbReference type="GeneTree" id="ENSGT00390000016453"/>
<dbReference type="Gene3D" id="1.10.510.10">
    <property type="entry name" value="Transferase(Phosphotransferase) domain 1"/>
    <property type="match status" value="1"/>
</dbReference>
<dbReference type="Gene3D" id="1.20.930.20">
    <property type="entry name" value="Adaptor protein Cbl, N-terminal domain"/>
    <property type="match status" value="1"/>
</dbReference>
<name>A0A8C4Y8B0_9SAUR</name>
<dbReference type="PANTHER" id="PTHR44329">
    <property type="entry name" value="SERINE/THREONINE-PROTEIN KINASE TNNI3K-RELATED"/>
    <property type="match status" value="1"/>
</dbReference>